<dbReference type="InterPro" id="IPR053879">
    <property type="entry name" value="HYDIN_VesB_CFA65-like_Ig"/>
</dbReference>
<dbReference type="GO" id="GO:1904158">
    <property type="term" value="P:axonemal central apparatus assembly"/>
    <property type="evidence" value="ECO:0007669"/>
    <property type="project" value="TreeGrafter"/>
</dbReference>
<dbReference type="InterPro" id="IPR033305">
    <property type="entry name" value="Hydin-like"/>
</dbReference>
<sequence length="271" mass="30086">MALITENNDFKISESLKEQFLSVGGVHTLTPSEYETYIKFSSKNYWKNLRFVFPPEITALNVLDVVSPDKPYPTDLQLCKDVPFSVEPIEGVVRPHSEKEIVISFSPEKAKEYHNVLYCDVEGRSVRLKLNLTGLGVGPKVKFSFSCLDMGKVFIGSKHSYELVLSNVGFIDAICFNLTPDDGLINPGGYQAIQIDFCSPGQLGPFSESFEILCDGCLQSDTILLRGEVVGPTFHFDVNEVDFGQVSHGEWSVSPRITTSELIGLLALYTL</sequence>
<evidence type="ECO:0000256" key="4">
    <source>
        <dbReference type="ARBA" id="ARBA00023069"/>
    </source>
</evidence>
<keyword evidence="5" id="KW-0966">Cell projection</keyword>
<dbReference type="AlphaFoldDB" id="A0A182ZZM4"/>
<comment type="subcellular location">
    <subcellularLocation>
        <location evidence="1">Cell projection</location>
        <location evidence="1">Cilium</location>
    </subcellularLocation>
    <subcellularLocation>
        <location evidence="2">Cytoplasm</location>
    </subcellularLocation>
</comment>
<feature type="domain" description="HYDIN/VesB/CFA65-like Ig-like" evidence="6">
    <location>
        <begin position="139"/>
        <end position="225"/>
    </location>
</feature>
<reference evidence="7 8" key="2">
    <citation type="submission" date="2018-11" db="EMBL/GenBank/DDBJ databases">
        <authorList>
            <consortium name="Pathogen Informatics"/>
        </authorList>
    </citation>
    <scope>NUCLEOTIDE SEQUENCE [LARGE SCALE GENOMIC DNA]</scope>
    <source>
        <strain evidence="7 8">Egypt</strain>
    </source>
</reference>
<evidence type="ECO:0000256" key="1">
    <source>
        <dbReference type="ARBA" id="ARBA00004138"/>
    </source>
</evidence>
<evidence type="ECO:0000313" key="8">
    <source>
        <dbReference type="Proteomes" id="UP000272942"/>
    </source>
</evidence>
<organism evidence="9">
    <name type="scientific">Echinostoma caproni</name>
    <dbReference type="NCBI Taxonomy" id="27848"/>
    <lineage>
        <taxon>Eukaryota</taxon>
        <taxon>Metazoa</taxon>
        <taxon>Spiralia</taxon>
        <taxon>Lophotrochozoa</taxon>
        <taxon>Platyhelminthes</taxon>
        <taxon>Trematoda</taxon>
        <taxon>Digenea</taxon>
        <taxon>Plagiorchiida</taxon>
        <taxon>Echinostomata</taxon>
        <taxon>Echinostomatoidea</taxon>
        <taxon>Echinostomatidae</taxon>
        <taxon>Echinostoma</taxon>
    </lineage>
</organism>
<accession>A0A182ZZM4</accession>
<evidence type="ECO:0000256" key="5">
    <source>
        <dbReference type="ARBA" id="ARBA00023273"/>
    </source>
</evidence>
<dbReference type="WBParaSite" id="ECPE_0000015801-mRNA-1">
    <property type="protein sequence ID" value="ECPE_0000015801-mRNA-1"/>
    <property type="gene ID" value="ECPE_0000015801"/>
</dbReference>
<evidence type="ECO:0000256" key="3">
    <source>
        <dbReference type="ARBA" id="ARBA00022490"/>
    </source>
</evidence>
<evidence type="ECO:0000259" key="6">
    <source>
        <dbReference type="Pfam" id="PF22544"/>
    </source>
</evidence>
<dbReference type="PANTHER" id="PTHR23053:SF0">
    <property type="entry name" value="HYDROCEPHALUS-INDUCING PROTEIN HOMOLOG"/>
    <property type="match status" value="1"/>
</dbReference>
<keyword evidence="8" id="KW-1185">Reference proteome</keyword>
<dbReference type="PANTHER" id="PTHR23053">
    <property type="entry name" value="DLEC1 DELETED IN LUNG AND ESOPHAGEAL CANCER 1"/>
    <property type="match status" value="1"/>
</dbReference>
<keyword evidence="4" id="KW-0969">Cilium</keyword>
<dbReference type="Gene3D" id="2.60.40.10">
    <property type="entry name" value="Immunoglobulins"/>
    <property type="match status" value="2"/>
</dbReference>
<proteinExistence type="predicted"/>
<dbReference type="GO" id="GO:0005930">
    <property type="term" value="C:axoneme"/>
    <property type="evidence" value="ECO:0007669"/>
    <property type="project" value="TreeGrafter"/>
</dbReference>
<evidence type="ECO:0000313" key="7">
    <source>
        <dbReference type="EMBL" id="VDP19501.1"/>
    </source>
</evidence>
<dbReference type="GO" id="GO:0003341">
    <property type="term" value="P:cilium movement"/>
    <property type="evidence" value="ECO:0007669"/>
    <property type="project" value="TreeGrafter"/>
</dbReference>
<dbReference type="Pfam" id="PF22544">
    <property type="entry name" value="HYDIN_VesB_CFA65-like_Ig"/>
    <property type="match status" value="1"/>
</dbReference>
<dbReference type="OrthoDB" id="442692at2759"/>
<dbReference type="Proteomes" id="UP000272942">
    <property type="component" value="Unassembled WGS sequence"/>
</dbReference>
<dbReference type="InterPro" id="IPR013783">
    <property type="entry name" value="Ig-like_fold"/>
</dbReference>
<name>A0A182ZZM4_9TREM</name>
<gene>
    <name evidence="7" type="ORF">ECPE_LOCUS159</name>
</gene>
<keyword evidence="3" id="KW-0963">Cytoplasm</keyword>
<evidence type="ECO:0000313" key="9">
    <source>
        <dbReference type="WBParaSite" id="ECPE_0000015801-mRNA-1"/>
    </source>
</evidence>
<evidence type="ECO:0000256" key="2">
    <source>
        <dbReference type="ARBA" id="ARBA00004496"/>
    </source>
</evidence>
<dbReference type="EMBL" id="UZAN01000481">
    <property type="protein sequence ID" value="VDP19501.1"/>
    <property type="molecule type" value="Genomic_DNA"/>
</dbReference>
<reference evidence="9" key="1">
    <citation type="submission" date="2016-06" db="UniProtKB">
        <authorList>
            <consortium name="WormBaseParasite"/>
        </authorList>
    </citation>
    <scope>IDENTIFICATION</scope>
</reference>
<protein>
    <submittedName>
        <fullName evidence="9">Hydrocephalus-inducing protein homolog</fullName>
    </submittedName>
</protein>